<gene>
    <name evidence="4" type="ORF">ABNK63_10735</name>
</gene>
<feature type="compositionally biased region" description="Low complexity" evidence="1">
    <location>
        <begin position="154"/>
        <end position="171"/>
    </location>
</feature>
<organism evidence="4">
    <name type="scientific">Rhodanobacter sp. IGA1.0</name>
    <dbReference type="NCBI Taxonomy" id="3158582"/>
    <lineage>
        <taxon>Bacteria</taxon>
        <taxon>Pseudomonadati</taxon>
        <taxon>Pseudomonadota</taxon>
        <taxon>Gammaproteobacteria</taxon>
        <taxon>Lysobacterales</taxon>
        <taxon>Rhodanobacteraceae</taxon>
        <taxon>Rhodanobacter</taxon>
    </lineage>
</organism>
<name>A0AAU7QH14_9GAMM</name>
<evidence type="ECO:0000313" key="4">
    <source>
        <dbReference type="EMBL" id="XBS88880.1"/>
    </source>
</evidence>
<evidence type="ECO:0000256" key="2">
    <source>
        <dbReference type="SAM" id="SignalP"/>
    </source>
</evidence>
<proteinExistence type="predicted"/>
<dbReference type="EMBL" id="CP157948">
    <property type="protein sequence ID" value="XBS88880.1"/>
    <property type="molecule type" value="Genomic_DNA"/>
</dbReference>
<evidence type="ECO:0000256" key="1">
    <source>
        <dbReference type="SAM" id="MobiDB-lite"/>
    </source>
</evidence>
<feature type="signal peptide" evidence="2">
    <location>
        <begin position="1"/>
        <end position="23"/>
    </location>
</feature>
<dbReference type="RefSeq" id="WP_350015611.1">
    <property type="nucleotide sequence ID" value="NZ_CP157948.1"/>
</dbReference>
<sequence length="171" mass="18379">MHKWAGIAATAALALGAAGQAVAAQPSEKQVRELFEVMHMDRMFGQMNTQMVTVMGQAVPCVPASYWQGFIDASGSRQLLDQMVPIYQRHFTAQDVAGLLKFYRSPLGQKVITQMPVTMAEGMKVGQAWGRERGQAMIRQLQQKGTLDANGQCPASPAAAKPAVPVPGSGH</sequence>
<feature type="chain" id="PRO_5043515389" evidence="2">
    <location>
        <begin position="24"/>
        <end position="171"/>
    </location>
</feature>
<feature type="region of interest" description="Disordered" evidence="1">
    <location>
        <begin position="146"/>
        <end position="171"/>
    </location>
</feature>
<dbReference type="Pfam" id="PF09832">
    <property type="entry name" value="DUF2059"/>
    <property type="match status" value="1"/>
</dbReference>
<accession>A0AAU7QH14</accession>
<reference evidence="4" key="1">
    <citation type="submission" date="2024-06" db="EMBL/GenBank/DDBJ databases">
        <authorList>
            <person name="Sun Y."/>
        </authorList>
    </citation>
    <scope>NUCLEOTIDE SEQUENCE</scope>
    <source>
        <strain evidence="4">IGA1.0</strain>
    </source>
</reference>
<feature type="domain" description="DUF2059" evidence="3">
    <location>
        <begin position="78"/>
        <end position="133"/>
    </location>
</feature>
<protein>
    <submittedName>
        <fullName evidence="4">DUF2059 domain-containing protein</fullName>
    </submittedName>
</protein>
<dbReference type="InterPro" id="IPR018637">
    <property type="entry name" value="DUF2059"/>
</dbReference>
<evidence type="ECO:0000259" key="3">
    <source>
        <dbReference type="Pfam" id="PF09832"/>
    </source>
</evidence>
<dbReference type="AlphaFoldDB" id="A0AAU7QH14"/>
<keyword evidence="2" id="KW-0732">Signal</keyword>